<dbReference type="PIRSF" id="PIRSF000390">
    <property type="entry name" value="PLP_StrS"/>
    <property type="match status" value="1"/>
</dbReference>
<dbReference type="InterPro" id="IPR015422">
    <property type="entry name" value="PyrdxlP-dep_Trfase_small"/>
</dbReference>
<evidence type="ECO:0000313" key="3">
    <source>
        <dbReference type="EMBL" id="AKQ33750.1"/>
    </source>
</evidence>
<evidence type="ECO:0000313" key="4">
    <source>
        <dbReference type="Proteomes" id="UP000063965"/>
    </source>
</evidence>
<keyword evidence="4" id="KW-1185">Reference proteome</keyword>
<dbReference type="Pfam" id="PF01041">
    <property type="entry name" value="DegT_DnrJ_EryC1"/>
    <property type="match status" value="1"/>
</dbReference>
<protein>
    <submittedName>
        <fullName evidence="3">Nucleotide-sugar aminotransferase</fullName>
    </submittedName>
</protein>
<dbReference type="GO" id="GO:0008483">
    <property type="term" value="F:transaminase activity"/>
    <property type="evidence" value="ECO:0007669"/>
    <property type="project" value="UniProtKB-KW"/>
</dbReference>
<dbReference type="SUPFAM" id="SSF53383">
    <property type="entry name" value="PLP-dependent transferases"/>
    <property type="match status" value="1"/>
</dbReference>
<keyword evidence="3" id="KW-0032">Aminotransferase</keyword>
<organism evidence="3 4">
    <name type="scientific">Candidatus Coxiella mudrowiae</name>
    <dbReference type="NCBI Taxonomy" id="2054173"/>
    <lineage>
        <taxon>Bacteria</taxon>
        <taxon>Pseudomonadati</taxon>
        <taxon>Pseudomonadota</taxon>
        <taxon>Gammaproteobacteria</taxon>
        <taxon>Legionellales</taxon>
        <taxon>Coxiellaceae</taxon>
        <taxon>Coxiella</taxon>
    </lineage>
</organism>
<keyword evidence="3" id="KW-0808">Transferase</keyword>
<proteinExistence type="inferred from homology"/>
<dbReference type="Gene3D" id="3.90.1150.10">
    <property type="entry name" value="Aspartate Aminotransferase, domain 1"/>
    <property type="match status" value="1"/>
</dbReference>
<dbReference type="InterPro" id="IPR000653">
    <property type="entry name" value="DegT/StrS_aminotransferase"/>
</dbReference>
<keyword evidence="1 2" id="KW-0663">Pyridoxal phosphate</keyword>
<dbReference type="PANTHER" id="PTHR30244:SF42">
    <property type="entry name" value="UDP-2-ACETAMIDO-2-DEOXY-3-OXO-D-GLUCURONATE AMINOTRANSFERASE"/>
    <property type="match status" value="1"/>
</dbReference>
<gene>
    <name evidence="3" type="ORF">CleRT_10780</name>
</gene>
<sequence>MMKFIDLNQQYRLIKSTVDKNIQAILDHGQYIMGPEVEELEHRLAEWVGVRHCITLSNGTMALLVALLALGIGPGDEVITSSFSFFASAETIVFLGAKLVFVDIDPRTYNIEPSQIELAITERTKAIVPVSLYGQCANMTAINAIAHRYGLPIIEDGAQSLGATHWGHQSCGLTTIGCTSFFPSKPLGCYGDGGACFTNDDILAEKMCLIRNHGQQTRYRHIQIGLNVRFDTLQAAILLAKLEVFPQELKRRQQVAKWYSQKLGDHLVTPHIEAGNISAFAQYTVRVERRQEVRSVLNNAGIPTAVHYPQPLHKQPAIRNYLQDDYNYPEAEIASQQVLSLPFHPYLTEEVVDSICEELLNMVTVS</sequence>
<comment type="similarity">
    <text evidence="2">Belongs to the DegT/DnrJ/EryC1 family.</text>
</comment>
<reference evidence="3 4" key="1">
    <citation type="journal article" date="2015" name="Genome Biol. Evol.">
        <title>Distinctive Genome Reduction Rates Revealed by Genomic Analyses of Two Coxiella-Like Endosymbionts in Ticks.</title>
        <authorList>
            <person name="Gottlieb Y."/>
            <person name="Lalzar I."/>
            <person name="Klasson L."/>
        </authorList>
    </citation>
    <scope>NUCLEOTIDE SEQUENCE [LARGE SCALE GENOMIC DNA]</scope>
    <source>
        <strain evidence="3 4">CRt</strain>
    </source>
</reference>
<dbReference type="Proteomes" id="UP000063965">
    <property type="component" value="Chromosome"/>
</dbReference>
<dbReference type="InterPro" id="IPR015424">
    <property type="entry name" value="PyrdxlP-dep_Trfase"/>
</dbReference>
<dbReference type="Gene3D" id="3.40.640.10">
    <property type="entry name" value="Type I PLP-dependent aspartate aminotransferase-like (Major domain)"/>
    <property type="match status" value="1"/>
</dbReference>
<evidence type="ECO:0000256" key="1">
    <source>
        <dbReference type="ARBA" id="ARBA00022898"/>
    </source>
</evidence>
<dbReference type="EMBL" id="CP011126">
    <property type="protein sequence ID" value="AKQ33750.1"/>
    <property type="molecule type" value="Genomic_DNA"/>
</dbReference>
<dbReference type="CDD" id="cd00616">
    <property type="entry name" value="AHBA_syn"/>
    <property type="match status" value="1"/>
</dbReference>
<dbReference type="InterPro" id="IPR015421">
    <property type="entry name" value="PyrdxlP-dep_Trfase_major"/>
</dbReference>
<accession>A0ABN4HPW0</accession>
<name>A0ABN4HPW0_9COXI</name>
<dbReference type="PANTHER" id="PTHR30244">
    <property type="entry name" value="TRANSAMINASE"/>
    <property type="match status" value="1"/>
</dbReference>
<evidence type="ECO:0000256" key="2">
    <source>
        <dbReference type="RuleBase" id="RU004508"/>
    </source>
</evidence>